<accession>A0A382M728</accession>
<feature type="non-terminal residue" evidence="1">
    <location>
        <position position="31"/>
    </location>
</feature>
<gene>
    <name evidence="1" type="ORF">METZ01_LOCUS296351</name>
</gene>
<protein>
    <submittedName>
        <fullName evidence="1">Uncharacterized protein</fullName>
    </submittedName>
</protein>
<dbReference type="AlphaFoldDB" id="A0A382M728"/>
<organism evidence="1">
    <name type="scientific">marine metagenome</name>
    <dbReference type="NCBI Taxonomy" id="408172"/>
    <lineage>
        <taxon>unclassified sequences</taxon>
        <taxon>metagenomes</taxon>
        <taxon>ecological metagenomes</taxon>
    </lineage>
</organism>
<dbReference type="EMBL" id="UINC01091041">
    <property type="protein sequence ID" value="SVC43497.1"/>
    <property type="molecule type" value="Genomic_DNA"/>
</dbReference>
<evidence type="ECO:0000313" key="1">
    <source>
        <dbReference type="EMBL" id="SVC43497.1"/>
    </source>
</evidence>
<sequence>VRYLFFLQTPGVANVANSLLEQNLLPRSVIN</sequence>
<feature type="non-terminal residue" evidence="1">
    <location>
        <position position="1"/>
    </location>
</feature>
<name>A0A382M728_9ZZZZ</name>
<proteinExistence type="predicted"/>
<reference evidence="1" key="1">
    <citation type="submission" date="2018-05" db="EMBL/GenBank/DDBJ databases">
        <authorList>
            <person name="Lanie J.A."/>
            <person name="Ng W.-L."/>
            <person name="Kazmierczak K.M."/>
            <person name="Andrzejewski T.M."/>
            <person name="Davidsen T.M."/>
            <person name="Wayne K.J."/>
            <person name="Tettelin H."/>
            <person name="Glass J.I."/>
            <person name="Rusch D."/>
            <person name="Podicherti R."/>
            <person name="Tsui H.-C.T."/>
            <person name="Winkler M.E."/>
        </authorList>
    </citation>
    <scope>NUCLEOTIDE SEQUENCE</scope>
</reference>